<comment type="caution">
    <text evidence="2">The sequence shown here is derived from an EMBL/GenBank/DDBJ whole genome shotgun (WGS) entry which is preliminary data.</text>
</comment>
<dbReference type="Proteomes" id="UP001055091">
    <property type="component" value="Unassembled WGS sequence"/>
</dbReference>
<evidence type="ECO:0000313" key="3">
    <source>
        <dbReference type="Proteomes" id="UP001055091"/>
    </source>
</evidence>
<name>A0A413X1D0_9FIRM</name>
<organism evidence="2 3">
    <name type="scientific">Hungatella hathewayi</name>
    <dbReference type="NCBI Taxonomy" id="154046"/>
    <lineage>
        <taxon>Bacteria</taxon>
        <taxon>Bacillati</taxon>
        <taxon>Bacillota</taxon>
        <taxon>Clostridia</taxon>
        <taxon>Lachnospirales</taxon>
        <taxon>Lachnospiraceae</taxon>
        <taxon>Hungatella</taxon>
    </lineage>
</organism>
<evidence type="ECO:0000256" key="1">
    <source>
        <dbReference type="SAM" id="MobiDB-lite"/>
    </source>
</evidence>
<proteinExistence type="predicted"/>
<protein>
    <submittedName>
        <fullName evidence="2">Uncharacterized protein</fullName>
    </submittedName>
</protein>
<dbReference type="EMBL" id="BQNJ01000001">
    <property type="protein sequence ID" value="GKH00141.1"/>
    <property type="molecule type" value="Genomic_DNA"/>
</dbReference>
<evidence type="ECO:0000313" key="2">
    <source>
        <dbReference type="EMBL" id="GKH00141.1"/>
    </source>
</evidence>
<feature type="compositionally biased region" description="Basic and acidic residues" evidence="1">
    <location>
        <begin position="8"/>
        <end position="26"/>
    </location>
</feature>
<feature type="region of interest" description="Disordered" evidence="1">
    <location>
        <begin position="1"/>
        <end position="33"/>
    </location>
</feature>
<dbReference type="RefSeq" id="WP_006772826.1">
    <property type="nucleotide sequence ID" value="NZ_CABJBJ010000013.1"/>
</dbReference>
<dbReference type="AlphaFoldDB" id="A0A413X1D0"/>
<gene>
    <name evidence="2" type="ORF">CE91St55_21220</name>
</gene>
<accession>A0A413X1D0</accession>
<reference evidence="2" key="1">
    <citation type="submission" date="2022-01" db="EMBL/GenBank/DDBJ databases">
        <title>Novel bile acid biosynthetic pathways are enriched in the microbiome of centenarians.</title>
        <authorList>
            <person name="Sato Y."/>
            <person name="Atarashi K."/>
            <person name="Plichta R.D."/>
            <person name="Arai Y."/>
            <person name="Sasajima S."/>
            <person name="Kearney M.S."/>
            <person name="Suda W."/>
            <person name="Takeshita K."/>
            <person name="Sasaki T."/>
            <person name="Okamoto S."/>
            <person name="Skelly N.A."/>
            <person name="Okamura Y."/>
            <person name="Vlamakis H."/>
            <person name="Li Y."/>
            <person name="Tanoue T."/>
            <person name="Takei H."/>
            <person name="Nittono H."/>
            <person name="Narushima S."/>
            <person name="Irie J."/>
            <person name="Itoh H."/>
            <person name="Moriya K."/>
            <person name="Sugiura Y."/>
            <person name="Suematsu M."/>
            <person name="Moritoki N."/>
            <person name="Shibata S."/>
            <person name="Littman R.D."/>
            <person name="Fischbach A.M."/>
            <person name="Uwamino Y."/>
            <person name="Inoue T."/>
            <person name="Honda A."/>
            <person name="Hattori M."/>
            <person name="Murai T."/>
            <person name="Xavier J.R."/>
            <person name="Hirose N."/>
            <person name="Honda K."/>
        </authorList>
    </citation>
    <scope>NUCLEOTIDE SEQUENCE</scope>
    <source>
        <strain evidence="2">CE91-St55</strain>
    </source>
</reference>
<sequence>MEGTAGGRAEDRAGDRAKGMTGDRAKNMTGDRVLGTDMRDGMMTVLFVLMDKTFSVQAADFDNNCFHNDSYNLSFFPTSGNECHII</sequence>